<feature type="signal peptide" evidence="1">
    <location>
        <begin position="1"/>
        <end position="25"/>
    </location>
</feature>
<organism evidence="2 3">
    <name type="scientific">Rugamonas brunnea</name>
    <dbReference type="NCBI Taxonomy" id="2758569"/>
    <lineage>
        <taxon>Bacteria</taxon>
        <taxon>Pseudomonadati</taxon>
        <taxon>Pseudomonadota</taxon>
        <taxon>Betaproteobacteria</taxon>
        <taxon>Burkholderiales</taxon>
        <taxon>Oxalobacteraceae</taxon>
        <taxon>Telluria group</taxon>
        <taxon>Rugamonas</taxon>
    </lineage>
</organism>
<protein>
    <recommendedName>
        <fullName evidence="4">Lipoprotein</fullName>
    </recommendedName>
</protein>
<comment type="caution">
    <text evidence="2">The sequence shown here is derived from an EMBL/GenBank/DDBJ whole genome shotgun (WGS) entry which is preliminary data.</text>
</comment>
<dbReference type="AlphaFoldDB" id="A0A7W2EVS1"/>
<evidence type="ECO:0000256" key="1">
    <source>
        <dbReference type="SAM" id="SignalP"/>
    </source>
</evidence>
<evidence type="ECO:0000313" key="2">
    <source>
        <dbReference type="EMBL" id="MBA5639514.1"/>
    </source>
</evidence>
<accession>A0A7W2EVS1</accession>
<dbReference type="Proteomes" id="UP000534388">
    <property type="component" value="Unassembled WGS sequence"/>
</dbReference>
<gene>
    <name evidence="2" type="ORF">H3H37_20860</name>
</gene>
<sequence length="256" mass="25998">MTGPHIPRKALNMKFAKKLSPVAMAAMLAATLSACGGGSSGSSASTTPVTTSFPVQQALAYAFTHGMQANLAITGTATSGALSYPVTGTLSYALGMASNTTFEGAAAQQATENLNASVVVNGVSQPISTSSTLIVNAQYAPIGDRTSDSYCVASGTPSYPATATVGQSGDIVTMNCYTDSTKRTLVNTEKLSYVAAAGSDANTLNFQMVTTDFGLTSTPQSSVTITYAVSTAGVPKLIRVQATQTESGVTVTLDAK</sequence>
<keyword evidence="1" id="KW-0732">Signal</keyword>
<proteinExistence type="predicted"/>
<feature type="chain" id="PRO_5031505599" description="Lipoprotein" evidence="1">
    <location>
        <begin position="26"/>
        <end position="256"/>
    </location>
</feature>
<evidence type="ECO:0000313" key="3">
    <source>
        <dbReference type="Proteomes" id="UP000534388"/>
    </source>
</evidence>
<dbReference type="EMBL" id="JACEZT010000016">
    <property type="protein sequence ID" value="MBA5639514.1"/>
    <property type="molecule type" value="Genomic_DNA"/>
</dbReference>
<evidence type="ECO:0008006" key="4">
    <source>
        <dbReference type="Google" id="ProtNLM"/>
    </source>
</evidence>
<keyword evidence="3" id="KW-1185">Reference proteome</keyword>
<name>A0A7W2EVS1_9BURK</name>
<reference evidence="2 3" key="1">
    <citation type="submission" date="2020-07" db="EMBL/GenBank/DDBJ databases">
        <title>Novel species isolated from subtropical streams in China.</title>
        <authorList>
            <person name="Lu H."/>
        </authorList>
    </citation>
    <scope>NUCLEOTIDE SEQUENCE [LARGE SCALE GENOMIC DNA]</scope>
    <source>
        <strain evidence="2 3">LX20W</strain>
    </source>
</reference>